<reference evidence="5" key="1">
    <citation type="submission" date="2025-08" db="UniProtKB">
        <authorList>
            <consortium name="RefSeq"/>
        </authorList>
    </citation>
    <scope>IDENTIFICATION</scope>
</reference>
<dbReference type="InterPro" id="IPR016186">
    <property type="entry name" value="C-type_lectin-like/link_sf"/>
</dbReference>
<accession>A0A6J0J8U8</accession>
<dbReference type="OrthoDB" id="9218695at2759"/>
<sequence length="138" mass="16198">MYWEGTESTERALGLLQELAAVQRRQTRLRGWIQQHFQELQEVTGLLCRSLEGSRRCSAGWQLFGKSCYSFSWESWSWEEAREACADLGSHLVVVNSEEEQEFLLENTNRSSSYWLGMTDREEKGKWVWINGENPPFR</sequence>
<evidence type="ECO:0000259" key="3">
    <source>
        <dbReference type="PROSITE" id="PS50041"/>
    </source>
</evidence>
<dbReference type="SMART" id="SM00034">
    <property type="entry name" value="CLECT"/>
    <property type="match status" value="1"/>
</dbReference>
<organism evidence="4 5">
    <name type="scientific">Lepidothrix coronata</name>
    <name type="common">blue-crowned manakin</name>
    <dbReference type="NCBI Taxonomy" id="321398"/>
    <lineage>
        <taxon>Eukaryota</taxon>
        <taxon>Metazoa</taxon>
        <taxon>Chordata</taxon>
        <taxon>Craniata</taxon>
        <taxon>Vertebrata</taxon>
        <taxon>Euteleostomi</taxon>
        <taxon>Archelosauria</taxon>
        <taxon>Archosauria</taxon>
        <taxon>Dinosauria</taxon>
        <taxon>Saurischia</taxon>
        <taxon>Theropoda</taxon>
        <taxon>Coelurosauria</taxon>
        <taxon>Aves</taxon>
        <taxon>Neognathae</taxon>
        <taxon>Neoaves</taxon>
        <taxon>Telluraves</taxon>
        <taxon>Australaves</taxon>
        <taxon>Passeriformes</taxon>
        <taxon>Pipridae</taxon>
        <taxon>Lepidothrix</taxon>
    </lineage>
</organism>
<evidence type="ECO:0000256" key="1">
    <source>
        <dbReference type="ARBA" id="ARBA00022734"/>
    </source>
</evidence>
<dbReference type="InterPro" id="IPR051379">
    <property type="entry name" value="C-type_Lectin_Receptor_IMM"/>
</dbReference>
<dbReference type="Gene3D" id="3.10.100.10">
    <property type="entry name" value="Mannose-Binding Protein A, subunit A"/>
    <property type="match status" value="1"/>
</dbReference>
<dbReference type="Proteomes" id="UP000504624">
    <property type="component" value="Unplaced"/>
</dbReference>
<dbReference type="Pfam" id="PF00059">
    <property type="entry name" value="Lectin_C"/>
    <property type="match status" value="1"/>
</dbReference>
<keyword evidence="1" id="KW-0430">Lectin</keyword>
<protein>
    <submittedName>
        <fullName evidence="5">C-type lectin domain family 6 member A-like</fullName>
    </submittedName>
</protein>
<dbReference type="SUPFAM" id="SSF56436">
    <property type="entry name" value="C-type lectin-like"/>
    <property type="match status" value="1"/>
</dbReference>
<dbReference type="PROSITE" id="PS50041">
    <property type="entry name" value="C_TYPE_LECTIN_2"/>
    <property type="match status" value="1"/>
</dbReference>
<dbReference type="PANTHER" id="PTHR46746:SF9">
    <property type="entry name" value="CD209 ANTIGEN-LIKE PROTEIN C-LIKE"/>
    <property type="match status" value="1"/>
</dbReference>
<evidence type="ECO:0000256" key="2">
    <source>
        <dbReference type="ARBA" id="ARBA00023157"/>
    </source>
</evidence>
<dbReference type="RefSeq" id="XP_017695400.1">
    <property type="nucleotide sequence ID" value="XM_017839911.1"/>
</dbReference>
<dbReference type="InterPro" id="IPR016187">
    <property type="entry name" value="CTDL_fold"/>
</dbReference>
<evidence type="ECO:0000313" key="5">
    <source>
        <dbReference type="RefSeq" id="XP_017695400.1"/>
    </source>
</evidence>
<dbReference type="AlphaFoldDB" id="A0A6J0J8U8"/>
<gene>
    <name evidence="5" type="primary">LOC108510242</name>
</gene>
<keyword evidence="2" id="KW-1015">Disulfide bond</keyword>
<keyword evidence="4" id="KW-1185">Reference proteome</keyword>
<proteinExistence type="predicted"/>
<name>A0A6J0J8U8_9PASS</name>
<dbReference type="GO" id="GO:0030246">
    <property type="term" value="F:carbohydrate binding"/>
    <property type="evidence" value="ECO:0007669"/>
    <property type="project" value="UniProtKB-KW"/>
</dbReference>
<dbReference type="GeneID" id="108510242"/>
<evidence type="ECO:0000313" key="4">
    <source>
        <dbReference type="Proteomes" id="UP000504624"/>
    </source>
</evidence>
<dbReference type="PANTHER" id="PTHR46746">
    <property type="entry name" value="KILLER CELL LECTIN-LIKE RECEPTOR SUBFAMILY F MEMBER 2"/>
    <property type="match status" value="1"/>
</dbReference>
<feature type="domain" description="C-type lectin" evidence="3">
    <location>
        <begin position="64"/>
        <end position="138"/>
    </location>
</feature>
<dbReference type="InterPro" id="IPR001304">
    <property type="entry name" value="C-type_lectin-like"/>
</dbReference>